<evidence type="ECO:0000259" key="2">
    <source>
        <dbReference type="PROSITE" id="PS50943"/>
    </source>
</evidence>
<evidence type="ECO:0000256" key="1">
    <source>
        <dbReference type="SAM" id="MobiDB-lite"/>
    </source>
</evidence>
<feature type="region of interest" description="Disordered" evidence="1">
    <location>
        <begin position="1"/>
        <end position="21"/>
    </location>
</feature>
<geneLocation type="plasmid" evidence="3 4">
    <name>unnamed1</name>
</geneLocation>
<sequence>MEPQASMGRTLDPTSGTVAMKTTPEMVPANPLGLLLRAARKRRHLSQMTLALEARVSPRHLNFVETGRSRPSRQLLMALLDVLEASPSERNAALLHAGFTGSHSSAPRGRGGERQALTHLVYGHDPFPALVFDANWTILEMNRAGAWLAALVMPDYIGRARTAGTGLDMIDAVADAQGLLSMAHGPERAAAALLAQFEAESWAQHRLRSRVERCAAALRDRYGTLPDTQGSDPHRIEIAFATSVGMLAFSKVQCILALPQDVTVSSPRAELWVPMDSFTRRTLIETAEASPENN</sequence>
<dbReference type="PANTHER" id="PTHR35010">
    <property type="entry name" value="BLL4672 PROTEIN-RELATED"/>
    <property type="match status" value="1"/>
</dbReference>
<dbReference type="EMBL" id="CP025613">
    <property type="protein sequence ID" value="AUN32965.1"/>
    <property type="molecule type" value="Genomic_DNA"/>
</dbReference>
<dbReference type="Proteomes" id="UP000234752">
    <property type="component" value="Plasmid unnamed1"/>
</dbReference>
<protein>
    <recommendedName>
        <fullName evidence="2">HTH cro/C1-type domain-containing protein</fullName>
    </recommendedName>
</protein>
<dbReference type="PANTHER" id="PTHR35010:SF4">
    <property type="entry name" value="BLL5781 PROTEIN"/>
    <property type="match status" value="1"/>
</dbReference>
<dbReference type="Pfam" id="PF13560">
    <property type="entry name" value="HTH_31"/>
    <property type="match status" value="1"/>
</dbReference>
<feature type="domain" description="HTH cro/C1-type" evidence="2">
    <location>
        <begin position="36"/>
        <end position="90"/>
    </location>
</feature>
<accession>A0A2K9NKR3</accession>
<dbReference type="GO" id="GO:0003677">
    <property type="term" value="F:DNA binding"/>
    <property type="evidence" value="ECO:0007669"/>
    <property type="project" value="InterPro"/>
</dbReference>
<dbReference type="SMART" id="SM00530">
    <property type="entry name" value="HTH_XRE"/>
    <property type="match status" value="1"/>
</dbReference>
<dbReference type="InterPro" id="IPR010982">
    <property type="entry name" value="Lambda_DNA-bd_dom_sf"/>
</dbReference>
<organism evidence="3 4">
    <name type="scientific">Niveispirillum cyanobacteriorum</name>
    <dbReference type="NCBI Taxonomy" id="1612173"/>
    <lineage>
        <taxon>Bacteria</taxon>
        <taxon>Pseudomonadati</taxon>
        <taxon>Pseudomonadota</taxon>
        <taxon>Alphaproteobacteria</taxon>
        <taxon>Rhodospirillales</taxon>
        <taxon>Azospirillaceae</taxon>
        <taxon>Niveispirillum</taxon>
    </lineage>
</organism>
<keyword evidence="4" id="KW-1185">Reference proteome</keyword>
<dbReference type="KEGG" id="ncb:C0V82_21320"/>
<dbReference type="Gene3D" id="1.10.260.40">
    <property type="entry name" value="lambda repressor-like DNA-binding domains"/>
    <property type="match status" value="1"/>
</dbReference>
<dbReference type="CDD" id="cd00093">
    <property type="entry name" value="HTH_XRE"/>
    <property type="match status" value="1"/>
</dbReference>
<gene>
    <name evidence="3" type="ORF">C0V82_21320</name>
</gene>
<keyword evidence="3" id="KW-0614">Plasmid</keyword>
<dbReference type="InterPro" id="IPR041413">
    <property type="entry name" value="MLTR_LBD"/>
</dbReference>
<dbReference type="Pfam" id="PF17765">
    <property type="entry name" value="MLTR_LBD"/>
    <property type="match status" value="1"/>
</dbReference>
<proteinExistence type="predicted"/>
<evidence type="ECO:0000313" key="3">
    <source>
        <dbReference type="EMBL" id="AUN32965.1"/>
    </source>
</evidence>
<name>A0A2K9NKR3_9PROT</name>
<reference evidence="3 4" key="1">
    <citation type="submission" date="2017-12" db="EMBL/GenBank/DDBJ databases">
        <title>Genomes of bacteria within cyanobacterial aggregates.</title>
        <authorList>
            <person name="Cai H."/>
        </authorList>
    </citation>
    <scope>NUCLEOTIDE SEQUENCE [LARGE SCALE GENOMIC DNA]</scope>
    <source>
        <strain evidence="3 4">TH16</strain>
        <plasmid evidence="3 4">unnamed1</plasmid>
    </source>
</reference>
<dbReference type="SUPFAM" id="SSF47413">
    <property type="entry name" value="lambda repressor-like DNA-binding domains"/>
    <property type="match status" value="1"/>
</dbReference>
<dbReference type="InterPro" id="IPR001387">
    <property type="entry name" value="Cro/C1-type_HTH"/>
</dbReference>
<dbReference type="AlphaFoldDB" id="A0A2K9NKR3"/>
<evidence type="ECO:0000313" key="4">
    <source>
        <dbReference type="Proteomes" id="UP000234752"/>
    </source>
</evidence>
<dbReference type="PROSITE" id="PS50943">
    <property type="entry name" value="HTH_CROC1"/>
    <property type="match status" value="1"/>
</dbReference>